<feature type="region of interest" description="Disordered" evidence="1">
    <location>
        <begin position="1"/>
        <end position="30"/>
    </location>
</feature>
<accession>A0AAU7NXA3</accession>
<evidence type="ECO:0000313" key="2">
    <source>
        <dbReference type="EMBL" id="XBS21588.1"/>
    </source>
</evidence>
<dbReference type="Proteomes" id="UP001225378">
    <property type="component" value="Chromosome"/>
</dbReference>
<dbReference type="KEGG" id="mech:Q9L42_005550"/>
<dbReference type="RefSeq" id="WP_349432220.1">
    <property type="nucleotide sequence ID" value="NZ_CP157743.1"/>
</dbReference>
<dbReference type="EMBL" id="CP157743">
    <property type="protein sequence ID" value="XBS21588.1"/>
    <property type="molecule type" value="Genomic_DNA"/>
</dbReference>
<proteinExistence type="predicted"/>
<gene>
    <name evidence="2" type="ORF">Q9L42_005550</name>
</gene>
<organism evidence="2 3">
    <name type="scientific">Methylomarinum roseum</name>
    <dbReference type="NCBI Taxonomy" id="3067653"/>
    <lineage>
        <taxon>Bacteria</taxon>
        <taxon>Pseudomonadati</taxon>
        <taxon>Pseudomonadota</taxon>
        <taxon>Gammaproteobacteria</taxon>
        <taxon>Methylococcales</taxon>
        <taxon>Methylococcaceae</taxon>
        <taxon>Methylomarinum</taxon>
    </lineage>
</organism>
<name>A0AAU7NXA3_9GAMM</name>
<reference evidence="2 3" key="1">
    <citation type="journal article" date="2024" name="Microbiology">
        <title>Methylomarinum rosea sp. nov., a novel halophilic methanotrophic bacterium from the hypersaline Lake Elton.</title>
        <authorList>
            <person name="Suleimanov R.Z."/>
            <person name="Oshkin I.Y."/>
            <person name="Danilova O.V."/>
            <person name="Suzina N.E."/>
            <person name="Dedysh S.N."/>
        </authorList>
    </citation>
    <scope>NUCLEOTIDE SEQUENCE [LARGE SCALE GENOMIC DNA]</scope>
    <source>
        <strain evidence="2 3">Ch1-1</strain>
    </source>
</reference>
<keyword evidence="3" id="KW-1185">Reference proteome</keyword>
<protein>
    <submittedName>
        <fullName evidence="2">Uncharacterized protein</fullName>
    </submittedName>
</protein>
<evidence type="ECO:0000256" key="1">
    <source>
        <dbReference type="SAM" id="MobiDB-lite"/>
    </source>
</evidence>
<evidence type="ECO:0000313" key="3">
    <source>
        <dbReference type="Proteomes" id="UP001225378"/>
    </source>
</evidence>
<dbReference type="AlphaFoldDB" id="A0AAU7NXA3"/>
<sequence>MFTTPFNKHDGHGDGPSGADPTVFGQRPTTNGTWLRINGLDSQTCQECHAFASMATIPPTLGIGGVAGIANTAFPGVAQIDIEDLDATGIAEVNGRLINPPFLFGAGGIELVGKEMTLELQGLKALAQANPDTPVALVTKGVDFGTITYRTATGFDLSGIEGIDDDLVVRPFGRKGSFATVRGFDVDALQFHLGMQAEQIFGVTNIRGQIFGVRVTFLRTKS</sequence>